<evidence type="ECO:0008006" key="3">
    <source>
        <dbReference type="Google" id="ProtNLM"/>
    </source>
</evidence>
<dbReference type="Proteomes" id="UP000801864">
    <property type="component" value="Unassembled WGS sequence"/>
</dbReference>
<sequence>MSTANSSSNNIAWANGFFDCCSPGKLCLLTSCCPCITYGKTQYRVHHGSLEGYSCCNSSCIVFAIAAHFGLQFVPATMQRTHIREKYNLHGSWLGDFCRSGCCTCCVLMQNEKESEQLGALSEPYRSNTAMVYPRAK</sequence>
<gene>
    <name evidence="1" type="ORF">CFAM422_011334</name>
</gene>
<evidence type="ECO:0000313" key="1">
    <source>
        <dbReference type="EMBL" id="KAF3060558.1"/>
    </source>
</evidence>
<keyword evidence="2" id="KW-1185">Reference proteome</keyword>
<proteinExistence type="predicted"/>
<accession>A0A9P4X7F1</accession>
<dbReference type="AlphaFoldDB" id="A0A9P4X7F1"/>
<comment type="caution">
    <text evidence="1">The sequence shown here is derived from an EMBL/GenBank/DDBJ whole genome shotgun (WGS) entry which is preliminary data.</text>
</comment>
<name>A0A9P4X7F1_9HYPO</name>
<protein>
    <recommendedName>
        <fullName evidence="3">PLAC8 family protein</fullName>
    </recommendedName>
</protein>
<dbReference type="Pfam" id="PF04749">
    <property type="entry name" value="PLAC8"/>
    <property type="match status" value="1"/>
</dbReference>
<dbReference type="InterPro" id="IPR006461">
    <property type="entry name" value="PLAC_motif_containing"/>
</dbReference>
<evidence type="ECO:0000313" key="2">
    <source>
        <dbReference type="Proteomes" id="UP000801864"/>
    </source>
</evidence>
<reference evidence="1 2" key="1">
    <citation type="submission" date="2018-06" db="EMBL/GenBank/DDBJ databases">
        <title>Genome analysis of cellulolytic fungus Trichoderma lentiforme CFAM-422.</title>
        <authorList>
            <person name="Steindorff A.S."/>
            <person name="Formighieri E.F."/>
            <person name="Midorikawa G.E.O."/>
            <person name="Tamietti M.S."/>
            <person name="Ramos E.Z."/>
            <person name="Silva A.S."/>
            <person name="Bon E.P.S."/>
            <person name="Mendes T.D."/>
            <person name="Damaso M.C.T."/>
            <person name="Favaro L.C.L."/>
        </authorList>
    </citation>
    <scope>NUCLEOTIDE SEQUENCE [LARGE SCALE GENOMIC DNA]</scope>
    <source>
        <strain evidence="1 2">CFAM-422</strain>
    </source>
</reference>
<organism evidence="1 2">
    <name type="scientific">Trichoderma lentiforme</name>
    <dbReference type="NCBI Taxonomy" id="1567552"/>
    <lineage>
        <taxon>Eukaryota</taxon>
        <taxon>Fungi</taxon>
        <taxon>Dikarya</taxon>
        <taxon>Ascomycota</taxon>
        <taxon>Pezizomycotina</taxon>
        <taxon>Sordariomycetes</taxon>
        <taxon>Hypocreomycetidae</taxon>
        <taxon>Hypocreales</taxon>
        <taxon>Hypocreaceae</taxon>
        <taxon>Trichoderma</taxon>
    </lineage>
</organism>
<dbReference type="NCBIfam" id="TIGR01571">
    <property type="entry name" value="A_thal_Cys_rich"/>
    <property type="match status" value="1"/>
</dbReference>
<dbReference type="EMBL" id="QLNT01000023">
    <property type="protein sequence ID" value="KAF3060558.1"/>
    <property type="molecule type" value="Genomic_DNA"/>
</dbReference>
<dbReference type="PANTHER" id="PTHR15907">
    <property type="entry name" value="DUF614 FAMILY PROTEIN-RELATED"/>
    <property type="match status" value="1"/>
</dbReference>